<gene>
    <name evidence="1" type="ORF">CPHO_03935</name>
</gene>
<evidence type="ECO:0000313" key="2">
    <source>
        <dbReference type="Proteomes" id="UP000185491"/>
    </source>
</evidence>
<dbReference type="EMBL" id="CP009249">
    <property type="protein sequence ID" value="APT92176.1"/>
    <property type="molecule type" value="Genomic_DNA"/>
</dbReference>
<dbReference type="InterPro" id="IPR021400">
    <property type="entry name" value="DUF3039"/>
</dbReference>
<dbReference type="AlphaFoldDB" id="A0A1L7D1Z4"/>
<dbReference type="KEGG" id="cpho:CPHO_03935"/>
<keyword evidence="2" id="KW-1185">Reference proteome</keyword>
<evidence type="ECO:0008006" key="3">
    <source>
        <dbReference type="Google" id="ProtNLM"/>
    </source>
</evidence>
<reference evidence="1 2" key="1">
    <citation type="submission" date="2014-08" db="EMBL/GenBank/DDBJ databases">
        <title>Complete genome sequence of Corynebacterium phocae M408/89/1(T)(=DSM 44612(T)), isolated from the common seal (Phoca vitulina).</title>
        <authorList>
            <person name="Ruckert C."/>
            <person name="Albersmeier A."/>
            <person name="Winkler A."/>
            <person name="Kalinowski J."/>
        </authorList>
    </citation>
    <scope>NUCLEOTIDE SEQUENCE [LARGE SCALE GENOMIC DNA]</scope>
    <source>
        <strain evidence="1 2">M408/89/1</strain>
    </source>
</reference>
<accession>A0A1L7D1Z4</accession>
<dbReference type="Proteomes" id="UP000185491">
    <property type="component" value="Chromosome"/>
</dbReference>
<evidence type="ECO:0000313" key="1">
    <source>
        <dbReference type="EMBL" id="APT92176.1"/>
    </source>
</evidence>
<proteinExistence type="predicted"/>
<protein>
    <recommendedName>
        <fullName evidence="3">DUF3039 domain-containing protein</fullName>
    </recommendedName>
</protein>
<organism evidence="1 2">
    <name type="scientific">Corynebacterium phocae</name>
    <dbReference type="NCBI Taxonomy" id="161895"/>
    <lineage>
        <taxon>Bacteria</taxon>
        <taxon>Bacillati</taxon>
        <taxon>Actinomycetota</taxon>
        <taxon>Actinomycetes</taxon>
        <taxon>Mycobacteriales</taxon>
        <taxon>Corynebacteriaceae</taxon>
        <taxon>Corynebacterium</taxon>
    </lineage>
</organism>
<sequence length="348" mass="39435">MMNDPDRQARPTLRMLQEDLTSGWRDPRIERIIAAGDYTSLHPLTELAHPLIQKAGGCFGPNRQDDNPVGPILGLNEFRLWEIKTSHWRGAVWIDPSSGVCWLIAGGLAKGQHLDFDDFYQRLSRADRRTIQSWKPTEVDWILWKREKAARALSKVYLEIQRSVVEMLRSLRKGSLVASEVSAGFLIEDPRNPGQPYIKVRVELEKAVVSGGLDDLSVEIDPVGTPPRDSLFRRIEQQVLVSLQPRQQSWDPFGEGLFYTCVGEEFLDQRIKALDQLVSDEAIENSLPGDFRHYIHKNSVFSNTVNGVASKSMCGVYFVPNQDHEKLQTCPRCMEEYQALPAVPPSNP</sequence>
<dbReference type="STRING" id="161895.CPHO_03935"/>
<dbReference type="OrthoDB" id="4075286at2"/>
<name>A0A1L7D1Z4_9CORY</name>
<dbReference type="Pfam" id="PF11238">
    <property type="entry name" value="DUF3039"/>
    <property type="match status" value="1"/>
</dbReference>